<keyword evidence="3" id="KW-1185">Reference proteome</keyword>
<dbReference type="Gramene" id="ERM97834">
    <property type="protein sequence ID" value="ERM97834"/>
    <property type="gene ID" value="AMTR_s00118p00076300"/>
</dbReference>
<evidence type="ECO:0000313" key="3">
    <source>
        <dbReference type="Proteomes" id="UP000017836"/>
    </source>
</evidence>
<gene>
    <name evidence="2" type="ORF">AMTR_s00118p00076300</name>
</gene>
<evidence type="ECO:0000313" key="2">
    <source>
        <dbReference type="EMBL" id="ERM97834.1"/>
    </source>
</evidence>
<proteinExistence type="predicted"/>
<feature type="signal peptide" evidence="1">
    <location>
        <begin position="1"/>
        <end position="26"/>
    </location>
</feature>
<name>W1NSJ0_AMBTC</name>
<keyword evidence="1" id="KW-0732">Signal</keyword>
<organism evidence="2 3">
    <name type="scientific">Amborella trichopoda</name>
    <dbReference type="NCBI Taxonomy" id="13333"/>
    <lineage>
        <taxon>Eukaryota</taxon>
        <taxon>Viridiplantae</taxon>
        <taxon>Streptophyta</taxon>
        <taxon>Embryophyta</taxon>
        <taxon>Tracheophyta</taxon>
        <taxon>Spermatophyta</taxon>
        <taxon>Magnoliopsida</taxon>
        <taxon>Amborellales</taxon>
        <taxon>Amborellaceae</taxon>
        <taxon>Amborella</taxon>
    </lineage>
</organism>
<accession>W1NSJ0</accession>
<evidence type="ECO:0008006" key="4">
    <source>
        <dbReference type="Google" id="ProtNLM"/>
    </source>
</evidence>
<sequence>MKPSPLLPSPLLSLSLLFPILSNLSSFCLEKVSRSHYIGNPAICKYTAVLAPVDFPYNRVVGLGYDPTSCSFKILLHCSPRSDTLWLWCLISTLKFGHHRQRPMACTGSTCYGIFRSSPNLGAFDVNSKSWDSIPPPEGLSYPCRKLGLCIHSCRCLLRTQMWDDRRDEELGAGAVILVGDTFFISRYKDTVYLSRNKCVPTKIIDIAYNVRSHQFTIIE</sequence>
<reference evidence="3" key="1">
    <citation type="journal article" date="2013" name="Science">
        <title>The Amborella genome and the evolution of flowering plants.</title>
        <authorList>
            <consortium name="Amborella Genome Project"/>
        </authorList>
    </citation>
    <scope>NUCLEOTIDE SEQUENCE [LARGE SCALE GENOMIC DNA]</scope>
</reference>
<protein>
    <recommendedName>
        <fullName evidence="4">F-box associated domain-containing protein</fullName>
    </recommendedName>
</protein>
<feature type="chain" id="PRO_5004806821" description="F-box associated domain-containing protein" evidence="1">
    <location>
        <begin position="27"/>
        <end position="220"/>
    </location>
</feature>
<dbReference type="HOGENOM" id="CLU_1257604_0_0_1"/>
<dbReference type="AlphaFoldDB" id="W1NSJ0"/>
<dbReference type="EMBL" id="KI395787">
    <property type="protein sequence ID" value="ERM97834.1"/>
    <property type="molecule type" value="Genomic_DNA"/>
</dbReference>
<dbReference type="Proteomes" id="UP000017836">
    <property type="component" value="Unassembled WGS sequence"/>
</dbReference>
<evidence type="ECO:0000256" key="1">
    <source>
        <dbReference type="SAM" id="SignalP"/>
    </source>
</evidence>